<proteinExistence type="predicted"/>
<organism evidence="1 2">
    <name type="scientific">Tetracentron sinense</name>
    <name type="common">Spur-leaf</name>
    <dbReference type="NCBI Taxonomy" id="13715"/>
    <lineage>
        <taxon>Eukaryota</taxon>
        <taxon>Viridiplantae</taxon>
        <taxon>Streptophyta</taxon>
        <taxon>Embryophyta</taxon>
        <taxon>Tracheophyta</taxon>
        <taxon>Spermatophyta</taxon>
        <taxon>Magnoliopsida</taxon>
        <taxon>Trochodendrales</taxon>
        <taxon>Trochodendraceae</taxon>
        <taxon>Tetracentron</taxon>
    </lineage>
</organism>
<evidence type="ECO:0000313" key="1">
    <source>
        <dbReference type="EMBL" id="KAF8413679.1"/>
    </source>
</evidence>
<protein>
    <submittedName>
        <fullName evidence="1">Uncharacterized protein</fullName>
    </submittedName>
</protein>
<reference evidence="1 2" key="1">
    <citation type="submission" date="2020-04" db="EMBL/GenBank/DDBJ databases">
        <title>Plant Genome Project.</title>
        <authorList>
            <person name="Zhang R.-G."/>
        </authorList>
    </citation>
    <scope>NUCLEOTIDE SEQUENCE [LARGE SCALE GENOMIC DNA]</scope>
    <source>
        <strain evidence="1">YNK0</strain>
        <tissue evidence="1">Leaf</tissue>
    </source>
</reference>
<comment type="caution">
    <text evidence="1">The sequence shown here is derived from an EMBL/GenBank/DDBJ whole genome shotgun (WGS) entry which is preliminary data.</text>
</comment>
<dbReference type="EMBL" id="JABCRI010000001">
    <property type="protein sequence ID" value="KAF8413679.1"/>
    <property type="molecule type" value="Genomic_DNA"/>
</dbReference>
<name>A0A834ZU38_TETSI</name>
<dbReference type="OrthoDB" id="1714657at2759"/>
<keyword evidence="2" id="KW-1185">Reference proteome</keyword>
<dbReference type="PANTHER" id="PTHR34212">
    <property type="entry name" value="OS02G0104200 PROTEIN"/>
    <property type="match status" value="1"/>
</dbReference>
<dbReference type="PANTHER" id="PTHR34212:SF1">
    <property type="entry name" value="OS06G0106900 PROTEIN"/>
    <property type="match status" value="1"/>
</dbReference>
<dbReference type="AlphaFoldDB" id="A0A834ZU38"/>
<sequence>MGKFKGCGKLGRIVPRDGSVSAYHYSLMLSPVVSVWDCIVQQKKIEEQQWLNEEGAAIAEAIALRVLLGEDSDDSCKIVLKKDEEDSTIWIVVAILASLWEDGGQHFLVMAVQSVPLADQGLFLILMDPDANGTTWGTVAGHYHLEFFEEISMLHILKRAVKVQLKSLPVLLRHRLFHYLKLQKMPMQTRLPSMEC</sequence>
<dbReference type="Proteomes" id="UP000655225">
    <property type="component" value="Unassembled WGS sequence"/>
</dbReference>
<evidence type="ECO:0000313" key="2">
    <source>
        <dbReference type="Proteomes" id="UP000655225"/>
    </source>
</evidence>
<gene>
    <name evidence="1" type="ORF">HHK36_001671</name>
</gene>
<accession>A0A834ZU38</accession>